<gene>
    <name evidence="1" type="ORF">NCTC4824_01947</name>
</gene>
<dbReference type="Proteomes" id="UP000249134">
    <property type="component" value="Chromosome 1"/>
</dbReference>
<dbReference type="GO" id="GO:0016810">
    <property type="term" value="F:hydrolase activity, acting on carbon-nitrogen (but not peptide) bonds"/>
    <property type="evidence" value="ECO:0007669"/>
    <property type="project" value="InterPro"/>
</dbReference>
<dbReference type="KEGG" id="blen:NCTC4824_01947"/>
<dbReference type="EMBL" id="LS483476">
    <property type="protein sequence ID" value="SQI56546.1"/>
    <property type="molecule type" value="Genomic_DNA"/>
</dbReference>
<name>A0A2X4VX18_LEDLE</name>
<dbReference type="RefSeq" id="WP_066137804.1">
    <property type="nucleotide sequence ID" value="NZ_CBCSGM010000001.1"/>
</dbReference>
<organism evidence="1 2">
    <name type="scientific">Lederbergia lenta</name>
    <name type="common">Bacillus lentus</name>
    <dbReference type="NCBI Taxonomy" id="1467"/>
    <lineage>
        <taxon>Bacteria</taxon>
        <taxon>Bacillati</taxon>
        <taxon>Bacillota</taxon>
        <taxon>Bacilli</taxon>
        <taxon>Bacillales</taxon>
        <taxon>Bacillaceae</taxon>
        <taxon>Lederbergia</taxon>
    </lineage>
</organism>
<sequence length="295" mass="34220">MHYIIESATIIDGKKVREKSLLVKNNEISYIGDDVSMFSAMKMDIKSFVLTPSFVMFAPNIPTDSFYQFKEHFVKRLLSKGCGTIITEFSINYDFEFEEKLLEKRTSLLNSPLDYILGVRIPASKINTTIIKKCKVAKIPLIFVEINDVKELKALPWGWLKEASYPYNPVLIPVFPSYMKHSIQKKTCKYWAKLLEKEKLSHLPQPLPSYEPLDEFEIKKIGLYPKRGLLRTGSEINYNLFFKNSRVEHPKTLYYDNLKLAVAVQKGKFAFIDKKPFFRPGYGEELMINQTALFV</sequence>
<protein>
    <submittedName>
        <fullName evidence="1">Uncharacterized protein</fullName>
    </submittedName>
</protein>
<keyword evidence="2" id="KW-1185">Reference proteome</keyword>
<dbReference type="SUPFAM" id="SSF51338">
    <property type="entry name" value="Composite domain of metallo-dependent hydrolases"/>
    <property type="match status" value="1"/>
</dbReference>
<evidence type="ECO:0000313" key="2">
    <source>
        <dbReference type="Proteomes" id="UP000249134"/>
    </source>
</evidence>
<dbReference type="AlphaFoldDB" id="A0A2X4VX18"/>
<evidence type="ECO:0000313" key="1">
    <source>
        <dbReference type="EMBL" id="SQI56546.1"/>
    </source>
</evidence>
<reference evidence="1 2" key="1">
    <citation type="submission" date="2018-06" db="EMBL/GenBank/DDBJ databases">
        <authorList>
            <consortium name="Pathogen Informatics"/>
            <person name="Doyle S."/>
        </authorList>
    </citation>
    <scope>NUCLEOTIDE SEQUENCE [LARGE SCALE GENOMIC DNA]</scope>
    <source>
        <strain evidence="1 2">NCTC4824</strain>
    </source>
</reference>
<dbReference type="InterPro" id="IPR011059">
    <property type="entry name" value="Metal-dep_hydrolase_composite"/>
</dbReference>
<dbReference type="STRING" id="1348624.GCA_001591545_01017"/>
<proteinExistence type="predicted"/>
<accession>A0A2X4VX18</accession>